<name>A0A8J3GMP8_9MICO</name>
<organism evidence="4 5">
    <name type="scientific">Pseudolysinimonas yzui</name>
    <dbReference type="NCBI Taxonomy" id="2708254"/>
    <lineage>
        <taxon>Bacteria</taxon>
        <taxon>Bacillati</taxon>
        <taxon>Actinomycetota</taxon>
        <taxon>Actinomycetes</taxon>
        <taxon>Micrococcales</taxon>
        <taxon>Microbacteriaceae</taxon>
        <taxon>Pseudolysinimonas</taxon>
    </lineage>
</organism>
<keyword evidence="2" id="KW-0732">Signal</keyword>
<evidence type="ECO:0000313" key="4">
    <source>
        <dbReference type="EMBL" id="GHF05434.1"/>
    </source>
</evidence>
<dbReference type="PANTHER" id="PTHR30036:SF8">
    <property type="entry name" value="ABC-TYPE SUGAR TRANSPORT SYSTEM PERIPLASMIC COMPONENT-LIKE PROTEIN"/>
    <property type="match status" value="1"/>
</dbReference>
<protein>
    <submittedName>
        <fullName evidence="4">Sugar ABC transporter substrate-binding protein</fullName>
    </submittedName>
</protein>
<comment type="subcellular location">
    <subcellularLocation>
        <location evidence="1">Cell envelope</location>
    </subcellularLocation>
</comment>
<gene>
    <name evidence="4" type="ORF">GCM10011600_02410</name>
</gene>
<dbReference type="InterPro" id="IPR028082">
    <property type="entry name" value="Peripla_BP_I"/>
</dbReference>
<dbReference type="AlphaFoldDB" id="A0A8J3GMP8"/>
<proteinExistence type="predicted"/>
<dbReference type="SUPFAM" id="SSF53822">
    <property type="entry name" value="Periplasmic binding protein-like I"/>
    <property type="match status" value="1"/>
</dbReference>
<accession>A0A8J3GMP8</accession>
<evidence type="ECO:0000259" key="3">
    <source>
        <dbReference type="Pfam" id="PF13407"/>
    </source>
</evidence>
<dbReference type="Proteomes" id="UP000617531">
    <property type="component" value="Unassembled WGS sequence"/>
</dbReference>
<dbReference type="GO" id="GO:0030246">
    <property type="term" value="F:carbohydrate binding"/>
    <property type="evidence" value="ECO:0007669"/>
    <property type="project" value="TreeGrafter"/>
</dbReference>
<dbReference type="PROSITE" id="PS51257">
    <property type="entry name" value="PROKAR_LIPOPROTEIN"/>
    <property type="match status" value="1"/>
</dbReference>
<feature type="domain" description="Periplasmic binding protein" evidence="3">
    <location>
        <begin position="41"/>
        <end position="285"/>
    </location>
</feature>
<evidence type="ECO:0000256" key="1">
    <source>
        <dbReference type="ARBA" id="ARBA00004196"/>
    </source>
</evidence>
<evidence type="ECO:0000256" key="2">
    <source>
        <dbReference type="SAM" id="SignalP"/>
    </source>
</evidence>
<comment type="caution">
    <text evidence="4">The sequence shown here is derived from an EMBL/GenBank/DDBJ whole genome shotgun (WGS) entry which is preliminary data.</text>
</comment>
<dbReference type="Pfam" id="PF13407">
    <property type="entry name" value="Peripla_BP_4"/>
    <property type="match status" value="1"/>
</dbReference>
<dbReference type="EMBL" id="BNAI01000001">
    <property type="protein sequence ID" value="GHF05434.1"/>
    <property type="molecule type" value="Genomic_DNA"/>
</dbReference>
<reference evidence="4" key="1">
    <citation type="journal article" date="2014" name="Int. J. Syst. Evol. Microbiol.">
        <title>Complete genome sequence of Corynebacterium casei LMG S-19264T (=DSM 44701T), isolated from a smear-ripened cheese.</title>
        <authorList>
            <consortium name="US DOE Joint Genome Institute (JGI-PGF)"/>
            <person name="Walter F."/>
            <person name="Albersmeier A."/>
            <person name="Kalinowski J."/>
            <person name="Ruckert C."/>
        </authorList>
    </citation>
    <scope>NUCLEOTIDE SEQUENCE</scope>
    <source>
        <strain evidence="4">CGMCC 1.16548</strain>
    </source>
</reference>
<feature type="chain" id="PRO_5038907641" evidence="2">
    <location>
        <begin position="19"/>
        <end position="312"/>
    </location>
</feature>
<feature type="signal peptide" evidence="2">
    <location>
        <begin position="1"/>
        <end position="18"/>
    </location>
</feature>
<dbReference type="GO" id="GO:0030288">
    <property type="term" value="C:outer membrane-bounded periplasmic space"/>
    <property type="evidence" value="ECO:0007669"/>
    <property type="project" value="TreeGrafter"/>
</dbReference>
<evidence type="ECO:0000313" key="5">
    <source>
        <dbReference type="Proteomes" id="UP000617531"/>
    </source>
</evidence>
<sequence length="312" mass="31114">MKRLRLALVAAVAAGALALTGCTTDTGAPDDSGAPAEGGEVGFFSVSSQIPIITTLAESVTEYLGTKGYTVTVYDAGFDPVTQAQQIQQAIDTEAMVAAWVFPVAAEALAPSLDALKAAGIPVVLEADVQSFGFDGPQPGIIFDAASFADFGTALAGAANECATAEGGTETMLLSASAVASGADASHEAILELYTATPIVADAQAADPVTAQTTAAQLLVANPNVDVVIAASDETTLGALAAFQAAGKTPKCLIAGGGGPDTMAAYEAGDIDAVVAWDYAVSLQAAGDDLIELIADPTQLGSINETAIVVSD</sequence>
<dbReference type="InterPro" id="IPR025997">
    <property type="entry name" value="SBP_2_dom"/>
</dbReference>
<dbReference type="Gene3D" id="3.40.50.2300">
    <property type="match status" value="2"/>
</dbReference>
<dbReference type="InterPro" id="IPR050555">
    <property type="entry name" value="Bact_Solute-Bind_Prot2"/>
</dbReference>
<keyword evidence="5" id="KW-1185">Reference proteome</keyword>
<dbReference type="PANTHER" id="PTHR30036">
    <property type="entry name" value="D-XYLOSE-BINDING PERIPLASMIC PROTEIN"/>
    <property type="match status" value="1"/>
</dbReference>
<reference evidence="4" key="2">
    <citation type="submission" date="2020-09" db="EMBL/GenBank/DDBJ databases">
        <authorList>
            <person name="Sun Q."/>
            <person name="Zhou Y."/>
        </authorList>
    </citation>
    <scope>NUCLEOTIDE SEQUENCE</scope>
    <source>
        <strain evidence="4">CGMCC 1.16548</strain>
    </source>
</reference>
<dbReference type="RefSeq" id="WP_191281559.1">
    <property type="nucleotide sequence ID" value="NZ_BNAI01000001.1"/>
</dbReference>